<dbReference type="Proteomes" id="UP000064920">
    <property type="component" value="Chromosome"/>
</dbReference>
<keyword evidence="2" id="KW-1185">Reference proteome</keyword>
<dbReference type="KEGG" id="cmar:IMCC12053_2098"/>
<name>A0A0N7HIS6_9RHOB</name>
<protein>
    <submittedName>
        <fullName evidence="1">Uncharacterized protein</fullName>
    </submittedName>
</protein>
<proteinExistence type="predicted"/>
<accession>A0A0N7HIS6</accession>
<sequence>MIALTYPARTDIISFDSCETLIWGNVHAPPTRKTGHLM</sequence>
<dbReference type="PATRIC" id="fig|1397108.4.peg.2150"/>
<dbReference type="EMBL" id="CP012023">
    <property type="protein sequence ID" value="ALI56045.1"/>
    <property type="molecule type" value="Genomic_DNA"/>
</dbReference>
<organism evidence="1 2">
    <name type="scientific">Celeribacter marinus</name>
    <dbReference type="NCBI Taxonomy" id="1397108"/>
    <lineage>
        <taxon>Bacteria</taxon>
        <taxon>Pseudomonadati</taxon>
        <taxon>Pseudomonadota</taxon>
        <taxon>Alphaproteobacteria</taxon>
        <taxon>Rhodobacterales</taxon>
        <taxon>Roseobacteraceae</taxon>
        <taxon>Celeribacter</taxon>
    </lineage>
</organism>
<dbReference type="AlphaFoldDB" id="A0A0N7HIS6"/>
<evidence type="ECO:0000313" key="2">
    <source>
        <dbReference type="Proteomes" id="UP000064920"/>
    </source>
</evidence>
<gene>
    <name evidence="1" type="ORF">IMCC12053_2098</name>
</gene>
<reference evidence="1 2" key="1">
    <citation type="submission" date="2015-05" db="EMBL/GenBank/DDBJ databases">
        <authorList>
            <person name="Wang D.B."/>
            <person name="Wang M."/>
        </authorList>
    </citation>
    <scope>NUCLEOTIDE SEQUENCE [LARGE SCALE GENOMIC DNA]</scope>
    <source>
        <strain evidence="1 2">IMCC 12053</strain>
    </source>
</reference>
<evidence type="ECO:0000313" key="1">
    <source>
        <dbReference type="EMBL" id="ALI56045.1"/>
    </source>
</evidence>